<keyword evidence="4" id="KW-1185">Reference proteome</keyword>
<evidence type="ECO:0000313" key="3">
    <source>
        <dbReference type="EMBL" id="MEQ3353327.1"/>
    </source>
</evidence>
<comment type="subunit">
    <text evidence="2">Interacts with ribosomal protein uL14 (rplN).</text>
</comment>
<sequence>MSKDNIQAMLDIIEKSADARGGADIQTLDIRDMTAIADYFVIISGGSTPQLNAIAEEVEDKMAEAGYHTYHHEGNGQSRWIILDYGDVIVHIFHRDMREFYNLERLWSKDNRESEEEQ</sequence>
<dbReference type="PANTHER" id="PTHR21043:SF0">
    <property type="entry name" value="MITOCHONDRIAL ASSEMBLY OF RIBOSOMAL LARGE SUBUNIT PROTEIN 1"/>
    <property type="match status" value="1"/>
</dbReference>
<comment type="subcellular location">
    <subcellularLocation>
        <location evidence="2">Cytoplasm</location>
    </subcellularLocation>
</comment>
<reference evidence="3 4" key="1">
    <citation type="submission" date="2024-04" db="EMBL/GenBank/DDBJ databases">
        <title>Human intestinal bacterial collection.</title>
        <authorList>
            <person name="Pauvert C."/>
            <person name="Hitch T.C.A."/>
            <person name="Clavel T."/>
        </authorList>
    </citation>
    <scope>NUCLEOTIDE SEQUENCE [LARGE SCALE GENOMIC DNA]</scope>
    <source>
        <strain evidence="3 4">CLA-SR-H026</strain>
    </source>
</reference>
<accession>A0ABV1J6A3</accession>
<dbReference type="InterPro" id="IPR004394">
    <property type="entry name" value="Iojap/RsfS/C7orf30"/>
</dbReference>
<evidence type="ECO:0000313" key="4">
    <source>
        <dbReference type="Proteomes" id="UP001481872"/>
    </source>
</evidence>
<comment type="similarity">
    <text evidence="1 2">Belongs to the Iojap/RsfS family.</text>
</comment>
<evidence type="ECO:0000256" key="1">
    <source>
        <dbReference type="ARBA" id="ARBA00010574"/>
    </source>
</evidence>
<protein>
    <recommendedName>
        <fullName evidence="2">Ribosomal silencing factor RsfS</fullName>
    </recommendedName>
</protein>
<gene>
    <name evidence="2 3" type="primary">rsfS</name>
    <name evidence="3" type="ORF">AAA081_03285</name>
</gene>
<keyword evidence="2" id="KW-0963">Cytoplasm</keyword>
<name>A0ABV1J6A3_9FIRM</name>
<comment type="caution">
    <text evidence="3">The sequence shown here is derived from an EMBL/GenBank/DDBJ whole genome shotgun (WGS) entry which is preliminary data.</text>
</comment>
<dbReference type="PANTHER" id="PTHR21043">
    <property type="entry name" value="IOJAP SUPERFAMILY ORTHOLOG"/>
    <property type="match status" value="1"/>
</dbReference>
<dbReference type="InterPro" id="IPR043519">
    <property type="entry name" value="NT_sf"/>
</dbReference>
<dbReference type="SUPFAM" id="SSF81301">
    <property type="entry name" value="Nucleotidyltransferase"/>
    <property type="match status" value="1"/>
</dbReference>
<organism evidence="3 4">
    <name type="scientific">Aedoeadaptatus acetigenes</name>
    <dbReference type="NCBI Taxonomy" id="2981723"/>
    <lineage>
        <taxon>Bacteria</taxon>
        <taxon>Bacillati</taxon>
        <taxon>Bacillota</taxon>
        <taxon>Tissierellia</taxon>
        <taxon>Tissierellales</taxon>
        <taxon>Peptoniphilaceae</taxon>
        <taxon>Aedoeadaptatus</taxon>
    </lineage>
</organism>
<keyword evidence="2" id="KW-0810">Translation regulation</keyword>
<evidence type="ECO:0000256" key="2">
    <source>
        <dbReference type="HAMAP-Rule" id="MF_01477"/>
    </source>
</evidence>
<proteinExistence type="inferred from homology"/>
<dbReference type="Pfam" id="PF02410">
    <property type="entry name" value="RsfS"/>
    <property type="match status" value="1"/>
</dbReference>
<dbReference type="Gene3D" id="3.30.460.10">
    <property type="entry name" value="Beta Polymerase, domain 2"/>
    <property type="match status" value="1"/>
</dbReference>
<dbReference type="Proteomes" id="UP001481872">
    <property type="component" value="Unassembled WGS sequence"/>
</dbReference>
<dbReference type="RefSeq" id="WP_349053690.1">
    <property type="nucleotide sequence ID" value="NZ_JBBNPS010000006.1"/>
</dbReference>
<dbReference type="HAMAP" id="MF_01477">
    <property type="entry name" value="Iojap_RsfS"/>
    <property type="match status" value="1"/>
</dbReference>
<dbReference type="EMBL" id="JBBNPS010000006">
    <property type="protein sequence ID" value="MEQ3353327.1"/>
    <property type="molecule type" value="Genomic_DNA"/>
</dbReference>
<comment type="function">
    <text evidence="2">Functions as a ribosomal silencing factor. Interacts with ribosomal protein uL14 (rplN), blocking formation of intersubunit bridge B8. Prevents association of the 30S and 50S ribosomal subunits and the formation of functional ribosomes, thus repressing translation.</text>
</comment>
<dbReference type="NCBIfam" id="TIGR00090">
    <property type="entry name" value="rsfS_iojap_ybeB"/>
    <property type="match status" value="1"/>
</dbReference>
<keyword evidence="2" id="KW-0678">Repressor</keyword>